<feature type="binding site" evidence="9">
    <location>
        <position position="234"/>
    </location>
    <ligand>
        <name>UTP</name>
        <dbReference type="ChEBI" id="CHEBI:46398"/>
    </ligand>
</feature>
<proteinExistence type="inferred from homology"/>
<protein>
    <recommendedName>
        <fullName evidence="9">CTP synthase</fullName>
        <ecNumber evidence="9">6.3.4.2</ecNumber>
    </recommendedName>
    <alternativeName>
        <fullName evidence="9">Cytidine 5'-triphosphate synthase</fullName>
    </alternativeName>
    <alternativeName>
        <fullName evidence="9">Cytidine triphosphate synthetase</fullName>
        <shortName evidence="9">CTP synthetase</shortName>
        <shortName evidence="9">CTPS</shortName>
    </alternativeName>
    <alternativeName>
        <fullName evidence="9">UTP--ammonia ligase</fullName>
    </alternativeName>
</protein>
<feature type="active site" description="Nucleophile; for glutamine hydrolysis" evidence="9">
    <location>
        <position position="392"/>
    </location>
</feature>
<keyword evidence="6 9" id="KW-0315">Glutamine amidotransferase</keyword>
<dbReference type="PANTHER" id="PTHR11550:SF0">
    <property type="entry name" value="CTP SYNTHASE-RELATED"/>
    <property type="match status" value="1"/>
</dbReference>
<comment type="catalytic activity">
    <reaction evidence="8 9">
        <text>UTP + L-glutamine + ATP + H2O = CTP + L-glutamate + ADP + phosphate + 2 H(+)</text>
        <dbReference type="Rhea" id="RHEA:26426"/>
        <dbReference type="ChEBI" id="CHEBI:15377"/>
        <dbReference type="ChEBI" id="CHEBI:15378"/>
        <dbReference type="ChEBI" id="CHEBI:29985"/>
        <dbReference type="ChEBI" id="CHEBI:30616"/>
        <dbReference type="ChEBI" id="CHEBI:37563"/>
        <dbReference type="ChEBI" id="CHEBI:43474"/>
        <dbReference type="ChEBI" id="CHEBI:46398"/>
        <dbReference type="ChEBI" id="CHEBI:58359"/>
        <dbReference type="ChEBI" id="CHEBI:456216"/>
        <dbReference type="EC" id="6.3.4.2"/>
    </reaction>
</comment>
<feature type="binding site" evidence="9">
    <location>
        <position position="252"/>
    </location>
    <ligand>
        <name>ATP</name>
        <dbReference type="ChEBI" id="CHEBI:30616"/>
    </ligand>
</feature>
<dbReference type="Gene3D" id="3.40.50.300">
    <property type="entry name" value="P-loop containing nucleotide triphosphate hydrolases"/>
    <property type="match status" value="1"/>
</dbReference>
<keyword evidence="5 9" id="KW-0067">ATP-binding</keyword>
<dbReference type="InterPro" id="IPR029062">
    <property type="entry name" value="Class_I_gatase-like"/>
</dbReference>
<evidence type="ECO:0000256" key="9">
    <source>
        <dbReference type="HAMAP-Rule" id="MF_01227"/>
    </source>
</evidence>
<feature type="domain" description="Glutamine amidotransferase" evidence="10">
    <location>
        <begin position="312"/>
        <end position="543"/>
    </location>
</feature>
<dbReference type="NCBIfam" id="NF003792">
    <property type="entry name" value="PRK05380.1"/>
    <property type="match status" value="1"/>
</dbReference>
<evidence type="ECO:0000259" key="11">
    <source>
        <dbReference type="Pfam" id="PF06418"/>
    </source>
</evidence>
<feature type="active site" evidence="9">
    <location>
        <position position="526"/>
    </location>
</feature>
<evidence type="ECO:0000313" key="12">
    <source>
        <dbReference type="EMBL" id="MDI2029419.1"/>
    </source>
</evidence>
<dbReference type="GO" id="GO:0003883">
    <property type="term" value="F:CTP synthase activity"/>
    <property type="evidence" value="ECO:0007669"/>
    <property type="project" value="UniProtKB-EC"/>
</dbReference>
<comment type="subunit">
    <text evidence="9">Homotetramer.</text>
</comment>
<evidence type="ECO:0000259" key="10">
    <source>
        <dbReference type="Pfam" id="PF00117"/>
    </source>
</evidence>
<dbReference type="PROSITE" id="PS51273">
    <property type="entry name" value="GATASE_TYPE_1"/>
    <property type="match status" value="1"/>
</dbReference>
<evidence type="ECO:0000256" key="4">
    <source>
        <dbReference type="ARBA" id="ARBA00022741"/>
    </source>
</evidence>
<evidence type="ECO:0000256" key="7">
    <source>
        <dbReference type="ARBA" id="ARBA00022975"/>
    </source>
</evidence>
<keyword evidence="4 9" id="KW-0547">Nucleotide-binding</keyword>
<accession>A0ABT6PN46</accession>
<comment type="catalytic activity">
    <reaction evidence="9">
        <text>L-glutamine + H2O = L-glutamate + NH4(+)</text>
        <dbReference type="Rhea" id="RHEA:15889"/>
        <dbReference type="ChEBI" id="CHEBI:15377"/>
        <dbReference type="ChEBI" id="CHEBI:28938"/>
        <dbReference type="ChEBI" id="CHEBI:29985"/>
        <dbReference type="ChEBI" id="CHEBI:58359"/>
    </reaction>
</comment>
<feature type="binding site" evidence="9">
    <location>
        <position position="77"/>
    </location>
    <ligand>
        <name>ATP</name>
        <dbReference type="ChEBI" id="CHEBI:30616"/>
    </ligand>
</feature>
<dbReference type="PANTHER" id="PTHR11550">
    <property type="entry name" value="CTP SYNTHASE"/>
    <property type="match status" value="1"/>
</dbReference>
<feature type="binding site" evidence="9">
    <location>
        <begin position="20"/>
        <end position="25"/>
    </location>
    <ligand>
        <name>ATP</name>
        <dbReference type="ChEBI" id="CHEBI:30616"/>
    </ligand>
</feature>
<feature type="binding site" evidence="9">
    <location>
        <position position="19"/>
    </location>
    <ligand>
        <name>UTP</name>
        <dbReference type="ChEBI" id="CHEBI:46398"/>
    </ligand>
</feature>
<evidence type="ECO:0000256" key="5">
    <source>
        <dbReference type="ARBA" id="ARBA00022840"/>
    </source>
</evidence>
<reference evidence="12 13" key="1">
    <citation type="submission" date="2023-04" db="EMBL/GenBank/DDBJ databases">
        <title>Draft genome sequence of Saccharopolyspora sp. TS4A08 isolated from sweet potato rhizospheric soil.</title>
        <authorList>
            <person name="Suksaard P."/>
            <person name="Duangmal K."/>
        </authorList>
    </citation>
    <scope>NUCLEOTIDE SEQUENCE [LARGE SCALE GENOMIC DNA]</scope>
    <source>
        <strain evidence="12 13">TS4A08</strain>
    </source>
</reference>
<feature type="binding site" evidence="9">
    <location>
        <position position="416"/>
    </location>
    <ligand>
        <name>L-glutamine</name>
        <dbReference type="ChEBI" id="CHEBI:58359"/>
    </ligand>
</feature>
<comment type="activity regulation">
    <text evidence="9">Allosterically activated by GTP, when glutamine is the substrate; GTP has no effect on the reaction when ammonia is the substrate. The allosteric effector GTP functions by stabilizing the protein conformation that binds the tetrahedral intermediate(s) formed during glutamine hydrolysis. Inhibited by the product CTP, via allosteric rather than competitive inhibition.</text>
</comment>
<dbReference type="HAMAP" id="MF_01227">
    <property type="entry name" value="PyrG"/>
    <property type="match status" value="1"/>
</dbReference>
<evidence type="ECO:0000313" key="13">
    <source>
        <dbReference type="Proteomes" id="UP001237595"/>
    </source>
</evidence>
<dbReference type="EC" id="6.3.4.2" evidence="9"/>
<dbReference type="Pfam" id="PF00117">
    <property type="entry name" value="GATase"/>
    <property type="match status" value="1"/>
</dbReference>
<name>A0ABT6PN46_9PSEU</name>
<dbReference type="CDD" id="cd01746">
    <property type="entry name" value="GATase1_CTP_Synthase"/>
    <property type="match status" value="1"/>
</dbReference>
<feature type="binding site" evidence="9">
    <location>
        <position position="365"/>
    </location>
    <ligand>
        <name>L-glutamine</name>
        <dbReference type="ChEBI" id="CHEBI:58359"/>
    </ligand>
</feature>
<feature type="domain" description="CTP synthase N-terminal" evidence="11">
    <location>
        <begin position="9"/>
        <end position="277"/>
    </location>
</feature>
<keyword evidence="3 9" id="KW-0436">Ligase</keyword>
<dbReference type="InterPro" id="IPR004468">
    <property type="entry name" value="CTP_synthase"/>
</dbReference>
<evidence type="ECO:0000256" key="3">
    <source>
        <dbReference type="ARBA" id="ARBA00022598"/>
    </source>
</evidence>
<dbReference type="Gene3D" id="3.40.50.880">
    <property type="match status" value="1"/>
</dbReference>
<feature type="binding site" evidence="9">
    <location>
        <begin position="158"/>
        <end position="160"/>
    </location>
    <ligand>
        <name>CTP</name>
        <dbReference type="ChEBI" id="CHEBI:37563"/>
        <note>allosteric inhibitor</note>
    </ligand>
</feature>
<keyword evidence="9" id="KW-0479">Metal-binding</keyword>
<dbReference type="EMBL" id="JASAOF010000005">
    <property type="protein sequence ID" value="MDI2029419.1"/>
    <property type="molecule type" value="Genomic_DNA"/>
</dbReference>
<gene>
    <name evidence="9" type="primary">pyrG</name>
    <name evidence="12" type="ORF">QFW96_12390</name>
</gene>
<sequence>MVPQARTIKHVFVTGGVASSLGKGLTASSLGELLTSRGLRVTMQKLDPYLNVDPGTMNPFQHGEVFVTEDGAETDLDIGHYERFLDRDLTRNANVTTGQVYSAVIAKERRGEYLGDTVQVIPHITDQIKARIRAMAEPDENGVTPDVVITEVGGTVGDIESLPFLEACRQVRHDVGRDNCFFLHVSLVPYLAPSGELKTKPTQHSVAALRNIGIQPDALVCRADRELPADLKRKIALMCDVDTDGVVACPDAPSIYDIPKVLHSEGLDAYMVRRLGLPFRDVDWSVWGDLLDRVHNPSERVRIALVGKYVDLPDAYLSVTEALRAGGFAHHAKVEISWVGSDTCETDAGAAQALAGVDGVLIPGGFGVRGIEGKLGAIRYARTNSIPILGLCLGLQCMVIESARSLAGLERANSTEFEEPCQHPVISTMSDQHDVISGDRDMGGTMRLGSYPAKLAEGSLVAEAYGSSEVHERHRHRYEVNNAYRDRLSKAGVVFSGTSPDDRLVEFVELDREIHPFFVGTQAHPELKSRPTRPHPLFAAFVKAAIDYRAAERLPVELEPTVAEPESEPAGA</sequence>
<keyword evidence="13" id="KW-1185">Reference proteome</keyword>
<comment type="pathway">
    <text evidence="1 9">Pyrimidine metabolism; CTP biosynthesis via de novo pathway; CTP from UDP: step 2/2.</text>
</comment>
<keyword evidence="9" id="KW-0460">Magnesium</keyword>
<evidence type="ECO:0000256" key="2">
    <source>
        <dbReference type="ARBA" id="ARBA00007533"/>
    </source>
</evidence>
<dbReference type="NCBIfam" id="TIGR00337">
    <property type="entry name" value="PyrG"/>
    <property type="match status" value="1"/>
</dbReference>
<feature type="binding site" evidence="9">
    <location>
        <begin position="393"/>
        <end position="396"/>
    </location>
    <ligand>
        <name>L-glutamine</name>
        <dbReference type="ChEBI" id="CHEBI:58359"/>
    </ligand>
</feature>
<feature type="binding site" evidence="9">
    <location>
        <position position="19"/>
    </location>
    <ligand>
        <name>CTP</name>
        <dbReference type="ChEBI" id="CHEBI:37563"/>
        <note>allosteric inhibitor</note>
    </ligand>
</feature>
<dbReference type="InterPro" id="IPR027417">
    <property type="entry name" value="P-loop_NTPase"/>
</dbReference>
<feature type="binding site" evidence="9">
    <location>
        <position position="477"/>
    </location>
    <ligand>
        <name>L-glutamine</name>
        <dbReference type="ChEBI" id="CHEBI:58359"/>
    </ligand>
</feature>
<comment type="caution">
    <text evidence="12">The sequence shown here is derived from an EMBL/GenBank/DDBJ whole genome shotgun (WGS) entry which is preliminary data.</text>
</comment>
<dbReference type="SUPFAM" id="SSF52317">
    <property type="entry name" value="Class I glutamine amidotransferase-like"/>
    <property type="match status" value="1"/>
</dbReference>
<comment type="function">
    <text evidence="9">Catalyzes the ATP-dependent amination of UTP to CTP with either L-glutamine or ammonia as the source of nitrogen. Regulates intracellular CTP levels through interactions with the four ribonucleotide triphosphates.</text>
</comment>
<feature type="binding site" evidence="9">
    <location>
        <position position="77"/>
    </location>
    <ligand>
        <name>Mg(2+)</name>
        <dbReference type="ChEBI" id="CHEBI:18420"/>
    </ligand>
</feature>
<dbReference type="Proteomes" id="UP001237595">
    <property type="component" value="Unassembled WGS sequence"/>
</dbReference>
<comment type="similarity">
    <text evidence="2 9">Belongs to the CTP synthase family.</text>
</comment>
<dbReference type="InterPro" id="IPR033828">
    <property type="entry name" value="GATase1_CTP_Synthase"/>
</dbReference>
<comment type="miscellaneous">
    <text evidence="9">CTPSs have evolved a hybrid strategy for distinguishing between UTP and CTP. The overlapping regions of the product feedback inhibitory and substrate sites recognize a common feature in both compounds, the triphosphate moiety. To differentiate isosteric substrate and product pyrimidine rings, an additional pocket far from the expected kinase/ligase catalytic site, specifically recognizes the cytosine and ribose portions of the product inhibitor.</text>
</comment>
<feature type="active site" evidence="9">
    <location>
        <position position="524"/>
    </location>
</feature>
<dbReference type="CDD" id="cd03113">
    <property type="entry name" value="CTPS_N"/>
    <property type="match status" value="1"/>
</dbReference>
<feature type="binding site" evidence="9">
    <location>
        <begin position="198"/>
        <end position="203"/>
    </location>
    <ligand>
        <name>CTP</name>
        <dbReference type="ChEBI" id="CHEBI:37563"/>
        <note>allosteric inhibitor</note>
    </ligand>
</feature>
<dbReference type="InterPro" id="IPR017926">
    <property type="entry name" value="GATASE"/>
</dbReference>
<evidence type="ECO:0000256" key="6">
    <source>
        <dbReference type="ARBA" id="ARBA00022962"/>
    </source>
</evidence>
<feature type="binding site" evidence="9">
    <location>
        <position position="234"/>
    </location>
    <ligand>
        <name>CTP</name>
        <dbReference type="ChEBI" id="CHEBI:37563"/>
        <note>allosteric inhibitor</note>
    </ligand>
</feature>
<dbReference type="SUPFAM" id="SSF52540">
    <property type="entry name" value="P-loop containing nucleoside triphosphate hydrolases"/>
    <property type="match status" value="1"/>
</dbReference>
<keyword evidence="7 9" id="KW-0665">Pyrimidine biosynthesis</keyword>
<feature type="region of interest" description="Amidoligase domain" evidence="9">
    <location>
        <begin position="1"/>
        <end position="277"/>
    </location>
</feature>
<feature type="binding site" evidence="9">
    <location>
        <position position="151"/>
    </location>
    <ligand>
        <name>Mg(2+)</name>
        <dbReference type="ChEBI" id="CHEBI:18420"/>
    </ligand>
</feature>
<evidence type="ECO:0000256" key="1">
    <source>
        <dbReference type="ARBA" id="ARBA00005171"/>
    </source>
</evidence>
<dbReference type="Pfam" id="PF06418">
    <property type="entry name" value="CTP_synth_N"/>
    <property type="match status" value="1"/>
</dbReference>
<comment type="catalytic activity">
    <reaction evidence="9">
        <text>UTP + NH4(+) + ATP = CTP + ADP + phosphate + 2 H(+)</text>
        <dbReference type="Rhea" id="RHEA:16597"/>
        <dbReference type="ChEBI" id="CHEBI:15378"/>
        <dbReference type="ChEBI" id="CHEBI:28938"/>
        <dbReference type="ChEBI" id="CHEBI:30616"/>
        <dbReference type="ChEBI" id="CHEBI:37563"/>
        <dbReference type="ChEBI" id="CHEBI:43474"/>
        <dbReference type="ChEBI" id="CHEBI:46398"/>
        <dbReference type="ChEBI" id="CHEBI:456216"/>
    </reaction>
</comment>
<comment type="caution">
    <text evidence="9">Lacks conserved residue(s) required for the propagation of feature annotation.</text>
</comment>
<feature type="binding site" evidence="9">
    <location>
        <begin position="198"/>
        <end position="203"/>
    </location>
    <ligand>
        <name>UTP</name>
        <dbReference type="ChEBI" id="CHEBI:46398"/>
    </ligand>
</feature>
<dbReference type="InterPro" id="IPR017456">
    <property type="entry name" value="CTP_synthase_N"/>
</dbReference>
<organism evidence="12 13">
    <name type="scientific">Saccharopolyspora ipomoeae</name>
    <dbReference type="NCBI Taxonomy" id="3042027"/>
    <lineage>
        <taxon>Bacteria</taxon>
        <taxon>Bacillati</taxon>
        <taxon>Actinomycetota</taxon>
        <taxon>Actinomycetes</taxon>
        <taxon>Pseudonocardiales</taxon>
        <taxon>Pseudonocardiaceae</taxon>
        <taxon>Saccharopolyspora</taxon>
    </lineage>
</organism>
<evidence type="ECO:0000256" key="8">
    <source>
        <dbReference type="ARBA" id="ARBA00047781"/>
    </source>
</evidence>